<proteinExistence type="predicted"/>
<evidence type="ECO:0000313" key="1">
    <source>
        <dbReference type="EMBL" id="KIM91820.1"/>
    </source>
</evidence>
<keyword evidence="2" id="KW-1185">Reference proteome</keyword>
<evidence type="ECO:0000313" key="2">
    <source>
        <dbReference type="Proteomes" id="UP000054166"/>
    </source>
</evidence>
<gene>
    <name evidence="1" type="ORF">PILCRDRAFT_99674</name>
</gene>
<dbReference type="Proteomes" id="UP000054166">
    <property type="component" value="Unassembled WGS sequence"/>
</dbReference>
<accession>A0A0C3G6E0</accession>
<dbReference type="InParanoid" id="A0A0C3G6E0"/>
<sequence length="157" mass="17838">MVFPWAQLTVCSMHFTGSGDVLGRKILTQMPALVKARAGAHNVDRSAVIRISPVCLPRLASFIPFPNVSHIERSSSNFRCPRSAVLNILAHTNCSRRNLNSTLYHFFRQSRPPFEYPLVTKFWTKVLINILQFTPSLTELVLHKLDYDSVKSLPPYL</sequence>
<dbReference type="AlphaFoldDB" id="A0A0C3G6E0"/>
<name>A0A0C3G6E0_PILCF</name>
<dbReference type="HOGENOM" id="CLU_1678592_0_0_1"/>
<reference evidence="2" key="2">
    <citation type="submission" date="2015-01" db="EMBL/GenBank/DDBJ databases">
        <title>Evolutionary Origins and Diversification of the Mycorrhizal Mutualists.</title>
        <authorList>
            <consortium name="DOE Joint Genome Institute"/>
            <consortium name="Mycorrhizal Genomics Consortium"/>
            <person name="Kohler A."/>
            <person name="Kuo A."/>
            <person name="Nagy L.G."/>
            <person name="Floudas D."/>
            <person name="Copeland A."/>
            <person name="Barry K.W."/>
            <person name="Cichocki N."/>
            <person name="Veneault-Fourrey C."/>
            <person name="LaButti K."/>
            <person name="Lindquist E.A."/>
            <person name="Lipzen A."/>
            <person name="Lundell T."/>
            <person name="Morin E."/>
            <person name="Murat C."/>
            <person name="Riley R."/>
            <person name="Ohm R."/>
            <person name="Sun H."/>
            <person name="Tunlid A."/>
            <person name="Henrissat B."/>
            <person name="Grigoriev I.V."/>
            <person name="Hibbett D.S."/>
            <person name="Martin F."/>
        </authorList>
    </citation>
    <scope>NUCLEOTIDE SEQUENCE [LARGE SCALE GENOMIC DNA]</scope>
    <source>
        <strain evidence="2">F 1598</strain>
    </source>
</reference>
<organism evidence="1 2">
    <name type="scientific">Piloderma croceum (strain F 1598)</name>
    <dbReference type="NCBI Taxonomy" id="765440"/>
    <lineage>
        <taxon>Eukaryota</taxon>
        <taxon>Fungi</taxon>
        <taxon>Dikarya</taxon>
        <taxon>Basidiomycota</taxon>
        <taxon>Agaricomycotina</taxon>
        <taxon>Agaricomycetes</taxon>
        <taxon>Agaricomycetidae</taxon>
        <taxon>Atheliales</taxon>
        <taxon>Atheliaceae</taxon>
        <taxon>Piloderma</taxon>
    </lineage>
</organism>
<reference evidence="1 2" key="1">
    <citation type="submission" date="2014-04" db="EMBL/GenBank/DDBJ databases">
        <authorList>
            <consortium name="DOE Joint Genome Institute"/>
            <person name="Kuo A."/>
            <person name="Tarkka M."/>
            <person name="Buscot F."/>
            <person name="Kohler A."/>
            <person name="Nagy L.G."/>
            <person name="Floudas D."/>
            <person name="Copeland A."/>
            <person name="Barry K.W."/>
            <person name="Cichocki N."/>
            <person name="Veneault-Fourrey C."/>
            <person name="LaButti K."/>
            <person name="Lindquist E.A."/>
            <person name="Lipzen A."/>
            <person name="Lundell T."/>
            <person name="Morin E."/>
            <person name="Murat C."/>
            <person name="Sun H."/>
            <person name="Tunlid A."/>
            <person name="Henrissat B."/>
            <person name="Grigoriev I.V."/>
            <person name="Hibbett D.S."/>
            <person name="Martin F."/>
            <person name="Nordberg H.P."/>
            <person name="Cantor M.N."/>
            <person name="Hua S.X."/>
        </authorList>
    </citation>
    <scope>NUCLEOTIDE SEQUENCE [LARGE SCALE GENOMIC DNA]</scope>
    <source>
        <strain evidence="1 2">F 1598</strain>
    </source>
</reference>
<protein>
    <submittedName>
        <fullName evidence="1">Uncharacterized protein</fullName>
    </submittedName>
</protein>
<dbReference type="EMBL" id="KN832970">
    <property type="protein sequence ID" value="KIM91820.1"/>
    <property type="molecule type" value="Genomic_DNA"/>
</dbReference>